<dbReference type="AlphaFoldDB" id="A0A6P4Y3C1"/>
<feature type="compositionally biased region" description="Basic residues" evidence="1">
    <location>
        <begin position="56"/>
        <end position="72"/>
    </location>
</feature>
<keyword evidence="2" id="KW-1185">Reference proteome</keyword>
<dbReference type="KEGG" id="bbel:109465882"/>
<dbReference type="OrthoDB" id="10070800at2759"/>
<evidence type="ECO:0000313" key="3">
    <source>
        <dbReference type="RefSeq" id="XP_019618933.1"/>
    </source>
</evidence>
<name>A0A6P4Y3C1_BRABE</name>
<accession>A0A6P4Y3C1</accession>
<gene>
    <name evidence="3" type="primary">LOC109465882</name>
</gene>
<protein>
    <submittedName>
        <fullName evidence="3">Histone-lysine N-methyltransferase, H3 lysine-4 specific-like isoform X1</fullName>
    </submittedName>
</protein>
<evidence type="ECO:0000256" key="1">
    <source>
        <dbReference type="SAM" id="MobiDB-lite"/>
    </source>
</evidence>
<dbReference type="GeneID" id="109465882"/>
<proteinExistence type="predicted"/>
<feature type="region of interest" description="Disordered" evidence="1">
    <location>
        <begin position="1"/>
        <end position="80"/>
    </location>
</feature>
<dbReference type="Gene3D" id="1.20.5.110">
    <property type="match status" value="1"/>
</dbReference>
<dbReference type="RefSeq" id="XP_019618933.1">
    <property type="nucleotide sequence ID" value="XM_019763374.1"/>
</dbReference>
<organism evidence="2 3">
    <name type="scientific">Branchiostoma belcheri</name>
    <name type="common">Amphioxus</name>
    <dbReference type="NCBI Taxonomy" id="7741"/>
    <lineage>
        <taxon>Eukaryota</taxon>
        <taxon>Metazoa</taxon>
        <taxon>Chordata</taxon>
        <taxon>Cephalochordata</taxon>
        <taxon>Leptocardii</taxon>
        <taxon>Amphioxiformes</taxon>
        <taxon>Branchiostomatidae</taxon>
        <taxon>Branchiostoma</taxon>
    </lineage>
</organism>
<dbReference type="Proteomes" id="UP000515135">
    <property type="component" value="Unplaced"/>
</dbReference>
<sequence>MKEKSEELKKTPLDSETGGGGREELATADVKFEDEETKKNSPETAEGSDDVEGRGGKKGKPWKKRPWKRKKRGEQEAEVPEVIMLTPKQKAPTIEDLQREVEEAQDIVRNNVEKLVNEREQRLGVFWKRERD</sequence>
<evidence type="ECO:0000313" key="2">
    <source>
        <dbReference type="Proteomes" id="UP000515135"/>
    </source>
</evidence>
<feature type="compositionally biased region" description="Basic and acidic residues" evidence="1">
    <location>
        <begin position="1"/>
        <end position="13"/>
    </location>
</feature>
<reference evidence="3" key="1">
    <citation type="submission" date="2025-08" db="UniProtKB">
        <authorList>
            <consortium name="RefSeq"/>
        </authorList>
    </citation>
    <scope>IDENTIFICATION</scope>
    <source>
        <tissue evidence="3">Gonad</tissue>
    </source>
</reference>